<keyword evidence="3" id="KW-1185">Reference proteome</keyword>
<evidence type="ECO:0000313" key="2">
    <source>
        <dbReference type="EMBL" id="RMI05020.1"/>
    </source>
</evidence>
<sequence length="101" mass="11233">MSGELFDDIDTWLALPQDERDERTRVWKARREAEATHGPRTPGDIGLRKAQVPIVSRVTGRRRPDGTVEPLDPPTGAPSPSRAGQPSTTRHPHTPETPEHE</sequence>
<reference evidence="2 3" key="1">
    <citation type="submission" date="2018-10" db="EMBL/GenBank/DDBJ databases">
        <title>Isolation, diversity and antifungal activity of actinobacteria from wheat.</title>
        <authorList>
            <person name="Han C."/>
        </authorList>
    </citation>
    <scope>NUCLEOTIDE SEQUENCE [LARGE SCALE GENOMIC DNA]</scope>
    <source>
        <strain evidence="2 3">NEAU-YY56</strain>
    </source>
</reference>
<protein>
    <submittedName>
        <fullName evidence="2">Uncharacterized protein</fullName>
    </submittedName>
</protein>
<dbReference type="AlphaFoldDB" id="A0A3M2IZD2"/>
<gene>
    <name evidence="2" type="ORF">EBM89_16835</name>
</gene>
<dbReference type="EMBL" id="RFFI01000117">
    <property type="protein sequence ID" value="RMI05020.1"/>
    <property type="molecule type" value="Genomic_DNA"/>
</dbReference>
<accession>A0A3M2IZD2</accession>
<comment type="caution">
    <text evidence="2">The sequence shown here is derived from an EMBL/GenBank/DDBJ whole genome shotgun (WGS) entry which is preliminary data.</text>
</comment>
<feature type="region of interest" description="Disordered" evidence="1">
    <location>
        <begin position="31"/>
        <end position="101"/>
    </location>
</feature>
<evidence type="ECO:0000256" key="1">
    <source>
        <dbReference type="SAM" id="MobiDB-lite"/>
    </source>
</evidence>
<dbReference type="Proteomes" id="UP000269289">
    <property type="component" value="Unassembled WGS sequence"/>
</dbReference>
<organism evidence="2 3">
    <name type="scientific">Cellulomonas triticagri</name>
    <dbReference type="NCBI Taxonomy" id="2483352"/>
    <lineage>
        <taxon>Bacteria</taxon>
        <taxon>Bacillati</taxon>
        <taxon>Actinomycetota</taxon>
        <taxon>Actinomycetes</taxon>
        <taxon>Micrococcales</taxon>
        <taxon>Cellulomonadaceae</taxon>
        <taxon>Cellulomonas</taxon>
    </lineage>
</organism>
<proteinExistence type="predicted"/>
<name>A0A3M2IZD2_9CELL</name>
<evidence type="ECO:0000313" key="3">
    <source>
        <dbReference type="Proteomes" id="UP000269289"/>
    </source>
</evidence>